<protein>
    <recommendedName>
        <fullName evidence="4">DUF4251 domain-containing protein</fullName>
    </recommendedName>
</protein>
<evidence type="ECO:0000313" key="3">
    <source>
        <dbReference type="Proteomes" id="UP000033035"/>
    </source>
</evidence>
<comment type="caution">
    <text evidence="2">The sequence shown here is derived from an EMBL/GenBank/DDBJ whole genome shotgun (WGS) entry which is preliminary data.</text>
</comment>
<gene>
    <name evidence="2" type="ORF">HMPREF1536_01541</name>
</gene>
<dbReference type="Gene3D" id="2.40.128.410">
    <property type="match status" value="1"/>
</dbReference>
<keyword evidence="3" id="KW-1185">Reference proteome</keyword>
<feature type="signal peptide" evidence="1">
    <location>
        <begin position="1"/>
        <end position="19"/>
    </location>
</feature>
<dbReference type="AlphaFoldDB" id="A0A0F5JLL7"/>
<dbReference type="PATRIC" id="fig|1203610.3.peg.1579"/>
<dbReference type="STRING" id="1203610.HMPREF1536_01541"/>
<evidence type="ECO:0000313" key="2">
    <source>
        <dbReference type="EMBL" id="KKB58663.1"/>
    </source>
</evidence>
<dbReference type="HOGENOM" id="CLU_119866_0_0_10"/>
<evidence type="ECO:0008006" key="4">
    <source>
        <dbReference type="Google" id="ProtNLM"/>
    </source>
</evidence>
<proteinExistence type="predicted"/>
<name>A0A0F5JLL7_9BACT</name>
<reference evidence="2 3" key="1">
    <citation type="submission" date="2013-04" db="EMBL/GenBank/DDBJ databases">
        <title>The Genome Sequence of Parabacteroides gordonii DSM 23371.</title>
        <authorList>
            <consortium name="The Broad Institute Genomics Platform"/>
            <person name="Earl A."/>
            <person name="Ward D."/>
            <person name="Feldgarden M."/>
            <person name="Gevers D."/>
            <person name="Martens E."/>
            <person name="Sakamoto M."/>
            <person name="Benno Y."/>
            <person name="Suzuki N."/>
            <person name="Matsunaga N."/>
            <person name="Koshihara K."/>
            <person name="Seki M."/>
            <person name="Komiya H."/>
            <person name="Walker B."/>
            <person name="Young S."/>
            <person name="Zeng Q."/>
            <person name="Gargeya S."/>
            <person name="Fitzgerald M."/>
            <person name="Haas B."/>
            <person name="Abouelleil A."/>
            <person name="Allen A.W."/>
            <person name="Alvarado L."/>
            <person name="Arachchi H.M."/>
            <person name="Berlin A.M."/>
            <person name="Chapman S.B."/>
            <person name="Gainer-Dewar J."/>
            <person name="Goldberg J."/>
            <person name="Griggs A."/>
            <person name="Gujja S."/>
            <person name="Hansen M."/>
            <person name="Howarth C."/>
            <person name="Imamovic A."/>
            <person name="Ireland A."/>
            <person name="Larimer J."/>
            <person name="McCowan C."/>
            <person name="Murphy C."/>
            <person name="Pearson M."/>
            <person name="Poon T.W."/>
            <person name="Priest M."/>
            <person name="Roberts A."/>
            <person name="Saif S."/>
            <person name="Shea T."/>
            <person name="Sisk P."/>
            <person name="Sykes S."/>
            <person name="Wortman J."/>
            <person name="Nusbaum C."/>
            <person name="Birren B."/>
        </authorList>
    </citation>
    <scope>NUCLEOTIDE SEQUENCE [LARGE SCALE GENOMIC DNA]</scope>
    <source>
        <strain evidence="2 3">MS-1</strain>
    </source>
</reference>
<accession>A0A0F5JLL7</accession>
<dbReference type="InterPro" id="IPR025347">
    <property type="entry name" value="DUF4251"/>
</dbReference>
<organism evidence="2 3">
    <name type="scientific">Parabacteroides gordonii MS-1 = DSM 23371</name>
    <dbReference type="NCBI Taxonomy" id="1203610"/>
    <lineage>
        <taxon>Bacteria</taxon>
        <taxon>Pseudomonadati</taxon>
        <taxon>Bacteroidota</taxon>
        <taxon>Bacteroidia</taxon>
        <taxon>Bacteroidales</taxon>
        <taxon>Tannerellaceae</taxon>
        <taxon>Parabacteroides</taxon>
    </lineage>
</organism>
<keyword evidence="1" id="KW-0732">Signal</keyword>
<dbReference type="Pfam" id="PF14059">
    <property type="entry name" value="DUF4251"/>
    <property type="match status" value="1"/>
</dbReference>
<sequence length="191" mass="20666">MNRLLVLLMVLLVNMVANAQTEKRIYTQAEQESAQERELQKRLEAIQDSVNYVNAVNALEKLDFVLEADRLVFKRGETAYVTSNTNFISLSDDKAVIQIAPFNGGGPNGVGGITLEGQASNIKLKTDKKGNSILSMSVMGTGLSATVDISLPKGSNRASVTVNPNFHSNKVTLNGYLVPSTCSDVFKGRSI</sequence>
<feature type="chain" id="PRO_5002489662" description="DUF4251 domain-containing protein" evidence="1">
    <location>
        <begin position="20"/>
        <end position="191"/>
    </location>
</feature>
<dbReference type="EMBL" id="AQHW01000009">
    <property type="protein sequence ID" value="KKB58663.1"/>
    <property type="molecule type" value="Genomic_DNA"/>
</dbReference>
<dbReference type="RefSeq" id="WP_028726438.1">
    <property type="nucleotide sequence ID" value="NZ_AUAE01000009.1"/>
</dbReference>
<evidence type="ECO:0000256" key="1">
    <source>
        <dbReference type="SAM" id="SignalP"/>
    </source>
</evidence>
<dbReference type="Proteomes" id="UP000033035">
    <property type="component" value="Unassembled WGS sequence"/>
</dbReference>